<protein>
    <submittedName>
        <fullName evidence="5">Lrp/AsnC family transcriptional regulator</fullName>
    </submittedName>
</protein>
<dbReference type="PRINTS" id="PR00033">
    <property type="entry name" value="HTHASNC"/>
</dbReference>
<keyword evidence="1" id="KW-0805">Transcription regulation</keyword>
<dbReference type="EMBL" id="JAVRHS010000002">
    <property type="protein sequence ID" value="MDT0575180.1"/>
    <property type="molecule type" value="Genomic_DNA"/>
</dbReference>
<dbReference type="SUPFAM" id="SSF46785">
    <property type="entry name" value="Winged helix' DNA-binding domain"/>
    <property type="match status" value="1"/>
</dbReference>
<dbReference type="Proteomes" id="UP001259803">
    <property type="component" value="Unassembled WGS sequence"/>
</dbReference>
<keyword evidence="2" id="KW-0238">DNA-binding</keyword>
<dbReference type="PANTHER" id="PTHR30154:SF34">
    <property type="entry name" value="TRANSCRIPTIONAL REGULATOR AZLB"/>
    <property type="match status" value="1"/>
</dbReference>
<dbReference type="Pfam" id="PF01037">
    <property type="entry name" value="AsnC_trans_reg"/>
    <property type="match status" value="1"/>
</dbReference>
<evidence type="ECO:0000313" key="6">
    <source>
        <dbReference type="Proteomes" id="UP001259803"/>
    </source>
</evidence>
<dbReference type="PROSITE" id="PS50956">
    <property type="entry name" value="HTH_ASNC_2"/>
    <property type="match status" value="1"/>
</dbReference>
<evidence type="ECO:0000313" key="5">
    <source>
        <dbReference type="EMBL" id="MDT0575180.1"/>
    </source>
</evidence>
<evidence type="ECO:0000256" key="3">
    <source>
        <dbReference type="ARBA" id="ARBA00023163"/>
    </source>
</evidence>
<dbReference type="SMART" id="SM00344">
    <property type="entry name" value="HTH_ASNC"/>
    <property type="match status" value="1"/>
</dbReference>
<dbReference type="InterPro" id="IPR019888">
    <property type="entry name" value="Tscrpt_reg_AsnC-like"/>
</dbReference>
<dbReference type="InterPro" id="IPR036390">
    <property type="entry name" value="WH_DNA-bd_sf"/>
</dbReference>
<dbReference type="InterPro" id="IPR000485">
    <property type="entry name" value="AsnC-type_HTH_dom"/>
</dbReference>
<organism evidence="5 6">
    <name type="scientific">Croceicoccus esteveae</name>
    <dbReference type="NCBI Taxonomy" id="3075597"/>
    <lineage>
        <taxon>Bacteria</taxon>
        <taxon>Pseudomonadati</taxon>
        <taxon>Pseudomonadota</taxon>
        <taxon>Alphaproteobacteria</taxon>
        <taxon>Sphingomonadales</taxon>
        <taxon>Erythrobacteraceae</taxon>
        <taxon>Croceicoccus</taxon>
    </lineage>
</organism>
<dbReference type="SUPFAM" id="SSF54909">
    <property type="entry name" value="Dimeric alpha+beta barrel"/>
    <property type="match status" value="1"/>
</dbReference>
<dbReference type="InterPro" id="IPR011008">
    <property type="entry name" value="Dimeric_a/b-barrel"/>
</dbReference>
<evidence type="ECO:0000256" key="1">
    <source>
        <dbReference type="ARBA" id="ARBA00023015"/>
    </source>
</evidence>
<dbReference type="Gene3D" id="1.10.10.10">
    <property type="entry name" value="Winged helix-like DNA-binding domain superfamily/Winged helix DNA-binding domain"/>
    <property type="match status" value="1"/>
</dbReference>
<feature type="domain" description="HTH asnC-type" evidence="4">
    <location>
        <begin position="7"/>
        <end position="75"/>
    </location>
</feature>
<evidence type="ECO:0000259" key="4">
    <source>
        <dbReference type="PROSITE" id="PS50956"/>
    </source>
</evidence>
<reference evidence="5 6" key="1">
    <citation type="submission" date="2023-09" db="EMBL/GenBank/DDBJ databases">
        <authorList>
            <person name="Rey-Velasco X."/>
        </authorList>
    </citation>
    <scope>NUCLEOTIDE SEQUENCE [LARGE SCALE GENOMIC DNA]</scope>
    <source>
        <strain evidence="5 6">F390</strain>
    </source>
</reference>
<sequence>MLTIADLDELDRRLIEILGDDARLSNRKIAARLGVTEGTVRGRIRRLQQDRMIAFTAITDFKAEQKTQLAFVGIQTEVDKVRDIARTVADLSDISGVLITTGRFNILAICLFDTLQMLQRIASDAILALPGVTHVETSIAVKTVKYNSRVVRITEADHASS</sequence>
<dbReference type="Gene3D" id="3.30.70.920">
    <property type="match status" value="1"/>
</dbReference>
<keyword evidence="6" id="KW-1185">Reference proteome</keyword>
<proteinExistence type="predicted"/>
<dbReference type="InterPro" id="IPR019887">
    <property type="entry name" value="Tscrpt_reg_AsnC/Lrp_C"/>
</dbReference>
<evidence type="ECO:0000256" key="2">
    <source>
        <dbReference type="ARBA" id="ARBA00023125"/>
    </source>
</evidence>
<dbReference type="RefSeq" id="WP_311339762.1">
    <property type="nucleotide sequence ID" value="NZ_JAVRHS010000002.1"/>
</dbReference>
<dbReference type="PANTHER" id="PTHR30154">
    <property type="entry name" value="LEUCINE-RESPONSIVE REGULATORY PROTEIN"/>
    <property type="match status" value="1"/>
</dbReference>
<comment type="caution">
    <text evidence="5">The sequence shown here is derived from an EMBL/GenBank/DDBJ whole genome shotgun (WGS) entry which is preliminary data.</text>
</comment>
<dbReference type="InterPro" id="IPR036388">
    <property type="entry name" value="WH-like_DNA-bd_sf"/>
</dbReference>
<dbReference type="Pfam" id="PF13404">
    <property type="entry name" value="HTH_AsnC-type"/>
    <property type="match status" value="1"/>
</dbReference>
<accession>A0ABU2ZF09</accession>
<name>A0ABU2ZF09_9SPHN</name>
<keyword evidence="3" id="KW-0804">Transcription</keyword>
<gene>
    <name evidence="5" type="ORF">RM533_03150</name>
</gene>